<evidence type="ECO:0000256" key="4">
    <source>
        <dbReference type="ARBA" id="ARBA00022475"/>
    </source>
</evidence>
<reference evidence="12 13" key="1">
    <citation type="submission" date="2024-07" db="EMBL/GenBank/DDBJ databases">
        <title>Uliginosibacterium flavum JJ3220;KACC:17644.</title>
        <authorList>
            <person name="Kim M.K."/>
        </authorList>
    </citation>
    <scope>NUCLEOTIDE SEQUENCE [LARGE SCALE GENOMIC DNA]</scope>
    <source>
        <strain evidence="12 13">KACC:17644</strain>
    </source>
</reference>
<evidence type="ECO:0000313" key="12">
    <source>
        <dbReference type="EMBL" id="MET7015349.1"/>
    </source>
</evidence>
<dbReference type="PANTHER" id="PTHR39583">
    <property type="entry name" value="TYPE II SECRETION SYSTEM PROTEIN J-RELATED"/>
    <property type="match status" value="1"/>
</dbReference>
<dbReference type="SUPFAM" id="SSF54523">
    <property type="entry name" value="Pili subunits"/>
    <property type="match status" value="1"/>
</dbReference>
<feature type="region of interest" description="Disordered" evidence="10">
    <location>
        <begin position="71"/>
        <end position="92"/>
    </location>
</feature>
<evidence type="ECO:0000313" key="13">
    <source>
        <dbReference type="Proteomes" id="UP001549691"/>
    </source>
</evidence>
<feature type="transmembrane region" description="Helical" evidence="11">
    <location>
        <begin position="12"/>
        <end position="33"/>
    </location>
</feature>
<keyword evidence="9 11" id="KW-0472">Membrane</keyword>
<dbReference type="RefSeq" id="WP_354601808.1">
    <property type="nucleotide sequence ID" value="NZ_JBEWZI010000016.1"/>
</dbReference>
<dbReference type="NCBIfam" id="TIGR02532">
    <property type="entry name" value="IV_pilin_GFxxxE"/>
    <property type="match status" value="1"/>
</dbReference>
<sequence length="206" mass="23110">MQTKRKHAGFTLLEVLVALSVFAIITLLAYRGLDSMATAKLRLDQEMHMWRELELVFERIGLDITQTAPRSWKDSTAGTEAPLRSAVQASTSESGTQCQLDVLRFGTSADHELVHVRYLLKEGQLTLEIIPENAQAAAVQINSGTQGQNLLLTNVERCELNFLDGSNKWLARWPASNLADPTRPRGMRLRLTLAGRGEFERLYYLP</sequence>
<dbReference type="Gene3D" id="2.10.70.20">
    <property type="entry name" value="gspk-gspi-gspj complex like domains"/>
    <property type="match status" value="1"/>
</dbReference>
<dbReference type="PANTHER" id="PTHR39583:SF2">
    <property type="entry name" value="TYPE II SECRETION SYSTEM PROTEIN J"/>
    <property type="match status" value="1"/>
</dbReference>
<evidence type="ECO:0000256" key="2">
    <source>
        <dbReference type="ARBA" id="ARBA00011084"/>
    </source>
</evidence>
<evidence type="ECO:0000256" key="9">
    <source>
        <dbReference type="ARBA" id="ARBA00023136"/>
    </source>
</evidence>
<dbReference type="InterPro" id="IPR045584">
    <property type="entry name" value="Pilin-like"/>
</dbReference>
<keyword evidence="5" id="KW-0488">Methylation</keyword>
<evidence type="ECO:0000256" key="11">
    <source>
        <dbReference type="SAM" id="Phobius"/>
    </source>
</evidence>
<dbReference type="NCBIfam" id="TIGR01711">
    <property type="entry name" value="gspJ"/>
    <property type="match status" value="1"/>
</dbReference>
<dbReference type="Pfam" id="PF07963">
    <property type="entry name" value="N_methyl"/>
    <property type="match status" value="1"/>
</dbReference>
<keyword evidence="6" id="KW-0997">Cell inner membrane</keyword>
<comment type="subcellular location">
    <subcellularLocation>
        <location evidence="1">Cell inner membrane</location>
        <topology evidence="1">Single-pass membrane protein</topology>
    </subcellularLocation>
</comment>
<proteinExistence type="inferred from homology"/>
<comment type="caution">
    <text evidence="12">The sequence shown here is derived from an EMBL/GenBank/DDBJ whole genome shotgun (WGS) entry which is preliminary data.</text>
</comment>
<accession>A0ABV2TN63</accession>
<protein>
    <recommendedName>
        <fullName evidence="3">Type II secretion system protein J</fullName>
    </recommendedName>
</protein>
<dbReference type="Pfam" id="PF11612">
    <property type="entry name" value="T2SSJ"/>
    <property type="match status" value="1"/>
</dbReference>
<gene>
    <name evidence="12" type="primary">gspJ</name>
    <name evidence="12" type="ORF">ABXR19_14255</name>
</gene>
<name>A0ABV2TN63_9RHOO</name>
<evidence type="ECO:0000256" key="10">
    <source>
        <dbReference type="SAM" id="MobiDB-lite"/>
    </source>
</evidence>
<evidence type="ECO:0000256" key="3">
    <source>
        <dbReference type="ARBA" id="ARBA00021539"/>
    </source>
</evidence>
<evidence type="ECO:0000256" key="6">
    <source>
        <dbReference type="ARBA" id="ARBA00022519"/>
    </source>
</evidence>
<evidence type="ECO:0000256" key="8">
    <source>
        <dbReference type="ARBA" id="ARBA00022989"/>
    </source>
</evidence>
<dbReference type="EMBL" id="JBEWZI010000016">
    <property type="protein sequence ID" value="MET7015349.1"/>
    <property type="molecule type" value="Genomic_DNA"/>
</dbReference>
<dbReference type="InterPro" id="IPR051621">
    <property type="entry name" value="T2SS_protein_J"/>
</dbReference>
<dbReference type="Proteomes" id="UP001549691">
    <property type="component" value="Unassembled WGS sequence"/>
</dbReference>
<comment type="similarity">
    <text evidence="2">Belongs to the GSP J family.</text>
</comment>
<evidence type="ECO:0000256" key="1">
    <source>
        <dbReference type="ARBA" id="ARBA00004377"/>
    </source>
</evidence>
<dbReference type="Gene3D" id="3.10.610.10">
    <property type="entry name" value="GSPII I/J protein-like"/>
    <property type="match status" value="1"/>
</dbReference>
<keyword evidence="8 11" id="KW-1133">Transmembrane helix</keyword>
<keyword evidence="4" id="KW-1003">Cell membrane</keyword>
<dbReference type="InterPro" id="IPR010055">
    <property type="entry name" value="T2SS_protein-GspJ"/>
</dbReference>
<dbReference type="PROSITE" id="PS00409">
    <property type="entry name" value="PROKAR_NTER_METHYL"/>
    <property type="match status" value="1"/>
</dbReference>
<keyword evidence="13" id="KW-1185">Reference proteome</keyword>
<keyword evidence="7 11" id="KW-0812">Transmembrane</keyword>
<dbReference type="InterPro" id="IPR012902">
    <property type="entry name" value="N_methyl_site"/>
</dbReference>
<evidence type="ECO:0000256" key="7">
    <source>
        <dbReference type="ARBA" id="ARBA00022692"/>
    </source>
</evidence>
<evidence type="ECO:0000256" key="5">
    <source>
        <dbReference type="ARBA" id="ARBA00022481"/>
    </source>
</evidence>
<organism evidence="12 13">
    <name type="scientific">Uliginosibacterium flavum</name>
    <dbReference type="NCBI Taxonomy" id="1396831"/>
    <lineage>
        <taxon>Bacteria</taxon>
        <taxon>Pseudomonadati</taxon>
        <taxon>Pseudomonadota</taxon>
        <taxon>Betaproteobacteria</taxon>
        <taxon>Rhodocyclales</taxon>
        <taxon>Zoogloeaceae</taxon>
        <taxon>Uliginosibacterium</taxon>
    </lineage>
</organism>